<dbReference type="InterPro" id="IPR023801">
    <property type="entry name" value="His_deacetylse_dom"/>
</dbReference>
<dbReference type="OrthoDB" id="1918432at2759"/>
<evidence type="ECO:0000256" key="4">
    <source>
        <dbReference type="ARBA" id="ARBA00022853"/>
    </source>
</evidence>
<dbReference type="Proteomes" id="UP000192639">
    <property type="component" value="Unassembled WGS sequence"/>
</dbReference>
<reference evidence="9 10" key="1">
    <citation type="journal article" date="2017" name="Environ. Microbiol.">
        <title>Decay of the glycolytic pathway and adaptation to intranuclear parasitism within Enterocytozoonidae microsporidia.</title>
        <authorList>
            <person name="Wiredu Boakye D."/>
            <person name="Jaroenlak P."/>
            <person name="Prachumwat A."/>
            <person name="Williams T.A."/>
            <person name="Bateman K.S."/>
            <person name="Itsathitphaisarn O."/>
            <person name="Sritunyalucksana K."/>
            <person name="Paszkiewicz K.H."/>
            <person name="Moore K.A."/>
            <person name="Stentiford G.D."/>
            <person name="Williams B.A."/>
        </authorList>
    </citation>
    <scope>NUCLEOTIDE SEQUENCE [LARGE SCALE GENOMIC DNA]</scope>
    <source>
        <strain evidence="9 10">GB1</strain>
    </source>
</reference>
<name>A0A1Y1S992_9MICR</name>
<dbReference type="GO" id="GO:0040029">
    <property type="term" value="P:epigenetic regulation of gene expression"/>
    <property type="evidence" value="ECO:0007669"/>
    <property type="project" value="TreeGrafter"/>
</dbReference>
<keyword evidence="10" id="KW-1185">Reference proteome</keyword>
<dbReference type="SUPFAM" id="SSF52768">
    <property type="entry name" value="Arginase/deacetylase"/>
    <property type="match status" value="1"/>
</dbReference>
<dbReference type="EC" id="3.5.1.98" evidence="2"/>
<dbReference type="Pfam" id="PF00850">
    <property type="entry name" value="Hist_deacetyl"/>
    <property type="match status" value="1"/>
</dbReference>
<dbReference type="EMBL" id="LWDP01000005">
    <property type="protein sequence ID" value="ORD95035.1"/>
    <property type="molecule type" value="Genomic_DNA"/>
</dbReference>
<evidence type="ECO:0000259" key="8">
    <source>
        <dbReference type="Pfam" id="PF00850"/>
    </source>
</evidence>
<organism evidence="9 10">
    <name type="scientific">Enterospora canceri</name>
    <dbReference type="NCBI Taxonomy" id="1081671"/>
    <lineage>
        <taxon>Eukaryota</taxon>
        <taxon>Fungi</taxon>
        <taxon>Fungi incertae sedis</taxon>
        <taxon>Microsporidia</taxon>
        <taxon>Enterocytozoonidae</taxon>
        <taxon>Enterospora</taxon>
    </lineage>
</organism>
<evidence type="ECO:0000313" key="9">
    <source>
        <dbReference type="EMBL" id="ORD95035.1"/>
    </source>
</evidence>
<dbReference type="PIRSF" id="PIRSF037913">
    <property type="entry name" value="His_deacetylse_1"/>
    <property type="match status" value="1"/>
</dbReference>
<dbReference type="InterPro" id="IPR037138">
    <property type="entry name" value="His_deacetylse_dom_sf"/>
</dbReference>
<comment type="caution">
    <text evidence="9">The sequence shown here is derived from an EMBL/GenBank/DDBJ whole genome shotgun (WGS) entry which is preliminary data.</text>
</comment>
<gene>
    <name evidence="9" type="primary">HDAC3</name>
    <name evidence="9" type="ORF">ECANGB1_1679</name>
</gene>
<evidence type="ECO:0000256" key="5">
    <source>
        <dbReference type="PIRSR" id="PIRSR037913-1"/>
    </source>
</evidence>
<feature type="binding site" evidence="7">
    <location>
        <position position="233"/>
    </location>
    <ligand>
        <name>a divalent metal cation</name>
        <dbReference type="ChEBI" id="CHEBI:60240"/>
    </ligand>
</feature>
<dbReference type="InterPro" id="IPR000286">
    <property type="entry name" value="HDACs"/>
</dbReference>
<dbReference type="GO" id="GO:0046872">
    <property type="term" value="F:metal ion binding"/>
    <property type="evidence" value="ECO:0007669"/>
    <property type="project" value="UniProtKB-KW"/>
</dbReference>
<keyword evidence="3" id="KW-0378">Hydrolase</keyword>
<feature type="domain" description="Histone deacetylase" evidence="8">
    <location>
        <begin position="20"/>
        <end position="286"/>
    </location>
</feature>
<feature type="binding site" evidence="6">
    <location>
        <position position="122"/>
    </location>
    <ligand>
        <name>substrate</name>
    </ligand>
</feature>
<dbReference type="AlphaFoldDB" id="A0A1Y1S992"/>
<dbReference type="GO" id="GO:0000118">
    <property type="term" value="C:histone deacetylase complex"/>
    <property type="evidence" value="ECO:0007669"/>
    <property type="project" value="UniProtKB-ARBA"/>
</dbReference>
<keyword evidence="4" id="KW-0156">Chromatin regulator</keyword>
<feature type="binding site" evidence="7">
    <location>
        <position position="151"/>
    </location>
    <ligand>
        <name>a divalent metal cation</name>
        <dbReference type="ChEBI" id="CHEBI:60240"/>
    </ligand>
</feature>
<dbReference type="PANTHER" id="PTHR10625:SF10">
    <property type="entry name" value="HISTONE DEACETYLASE HDAC1"/>
    <property type="match status" value="1"/>
</dbReference>
<protein>
    <recommendedName>
        <fullName evidence="2">histone deacetylase</fullName>
        <ecNumber evidence="2">3.5.1.98</ecNumber>
    </recommendedName>
</protein>
<dbReference type="VEuPathDB" id="MicrosporidiaDB:ECANGB1_1679"/>
<feature type="binding site" evidence="7">
    <location>
        <position position="149"/>
    </location>
    <ligand>
        <name>a divalent metal cation</name>
        <dbReference type="ChEBI" id="CHEBI:60240"/>
    </ligand>
</feature>
<accession>A0A1Y1S992</accession>
<evidence type="ECO:0000256" key="3">
    <source>
        <dbReference type="ARBA" id="ARBA00022801"/>
    </source>
</evidence>
<feature type="active site" description="Proton acceptor" evidence="5">
    <location>
        <position position="114"/>
    </location>
</feature>
<proteinExistence type="inferred from homology"/>
<evidence type="ECO:0000256" key="1">
    <source>
        <dbReference type="ARBA" id="ARBA00006457"/>
    </source>
</evidence>
<evidence type="ECO:0000256" key="2">
    <source>
        <dbReference type="ARBA" id="ARBA00012111"/>
    </source>
</evidence>
<dbReference type="GO" id="GO:0141221">
    <property type="term" value="F:histone deacetylase activity, hydrolytic mechanism"/>
    <property type="evidence" value="ECO:0007669"/>
    <property type="project" value="UniProtKB-EC"/>
</dbReference>
<dbReference type="PRINTS" id="PR01270">
    <property type="entry name" value="HDASUPER"/>
</dbReference>
<dbReference type="InterPro" id="IPR023696">
    <property type="entry name" value="Ureohydrolase_dom_sf"/>
</dbReference>
<dbReference type="InterPro" id="IPR003084">
    <property type="entry name" value="HDAC_I/II"/>
</dbReference>
<sequence length="345" mass="39446">MKVAYMYDDTVGLHSYGKGHPMNPIRISMTHSLVKSFKIDREMDLYIPSRVKLTYHNKEYLNSIGTRDATDDCPTFEGINDYVERYCSATLNGAMLINSGLYKHVVNWSGGLHHAHKNEPSGFCFGNDIVMAIQELLCKHERVMYIDIDVHHGDGVEEAFYDNDRVLTLSLHKHGENFFPNTGDLVTSTKRAVNVPLQTGITDETYKYIFEPIVENSIRKFKPDVIVFQSGTDSLAEDKLGTFALSIQGHSECIRFVKKFDIPILLLGGGGYTIQNVARCWAYETAVFCGKEVDNFVPEEDTFREHYAPDFQLVPELVSRHRINFNGKRYLDNIMSFIQERIDKF</sequence>
<keyword evidence="7" id="KW-0479">Metal-binding</keyword>
<evidence type="ECO:0000313" key="10">
    <source>
        <dbReference type="Proteomes" id="UP000192639"/>
    </source>
</evidence>
<dbReference type="Gene3D" id="3.40.800.20">
    <property type="entry name" value="Histone deacetylase domain"/>
    <property type="match status" value="1"/>
</dbReference>
<evidence type="ECO:0000256" key="7">
    <source>
        <dbReference type="PIRSR" id="PIRSR037913-3"/>
    </source>
</evidence>
<comment type="similarity">
    <text evidence="1">Belongs to the histone deacetylase family. HD type 1 subfamily.</text>
</comment>
<dbReference type="CDD" id="cd09991">
    <property type="entry name" value="HDAC_classI"/>
    <property type="match status" value="1"/>
</dbReference>
<evidence type="ECO:0000256" key="6">
    <source>
        <dbReference type="PIRSR" id="PIRSR037913-2"/>
    </source>
</evidence>
<feature type="binding site" evidence="6">
    <location>
        <position position="272"/>
    </location>
    <ligand>
        <name>substrate</name>
    </ligand>
</feature>
<feature type="binding site" evidence="6">
    <location>
        <position position="72"/>
    </location>
    <ligand>
        <name>substrate</name>
    </ligand>
</feature>
<dbReference type="PANTHER" id="PTHR10625">
    <property type="entry name" value="HISTONE DEACETYLASE HDAC1-RELATED"/>
    <property type="match status" value="1"/>
</dbReference>